<protein>
    <submittedName>
        <fullName evidence="4">Uncharacterized protein</fullName>
    </submittedName>
</protein>
<dbReference type="Gene3D" id="3.40.50.12670">
    <property type="match status" value="1"/>
</dbReference>
<evidence type="ECO:0000256" key="1">
    <source>
        <dbReference type="ARBA" id="ARBA00009431"/>
    </source>
</evidence>
<evidence type="ECO:0000313" key="5">
    <source>
        <dbReference type="Proteomes" id="UP000479710"/>
    </source>
</evidence>
<organism evidence="4 5">
    <name type="scientific">Oryza meyeriana var. granulata</name>
    <dbReference type="NCBI Taxonomy" id="110450"/>
    <lineage>
        <taxon>Eukaryota</taxon>
        <taxon>Viridiplantae</taxon>
        <taxon>Streptophyta</taxon>
        <taxon>Embryophyta</taxon>
        <taxon>Tracheophyta</taxon>
        <taxon>Spermatophyta</taxon>
        <taxon>Magnoliopsida</taxon>
        <taxon>Liliopsida</taxon>
        <taxon>Poales</taxon>
        <taxon>Poaceae</taxon>
        <taxon>BOP clade</taxon>
        <taxon>Oryzoideae</taxon>
        <taxon>Oryzeae</taxon>
        <taxon>Oryzinae</taxon>
        <taxon>Oryza</taxon>
        <taxon>Oryza meyeriana</taxon>
    </lineage>
</organism>
<comment type="caution">
    <text evidence="4">The sequence shown here is derived from an EMBL/GenBank/DDBJ whole genome shotgun (WGS) entry which is preliminary data.</text>
</comment>
<keyword evidence="3" id="KW-0325">Glycoprotein</keyword>
<dbReference type="GO" id="GO:0016747">
    <property type="term" value="F:acyltransferase activity, transferring groups other than amino-acyl groups"/>
    <property type="evidence" value="ECO:0007669"/>
    <property type="project" value="TreeGrafter"/>
</dbReference>
<keyword evidence="2" id="KW-0732">Signal</keyword>
<dbReference type="EMBL" id="SPHZ02000006">
    <property type="protein sequence ID" value="KAF0914357.1"/>
    <property type="molecule type" value="Genomic_DNA"/>
</dbReference>
<evidence type="ECO:0000256" key="2">
    <source>
        <dbReference type="ARBA" id="ARBA00022729"/>
    </source>
</evidence>
<dbReference type="GO" id="GO:0006508">
    <property type="term" value="P:proteolysis"/>
    <property type="evidence" value="ECO:0007669"/>
    <property type="project" value="InterPro"/>
</dbReference>
<dbReference type="PANTHER" id="PTHR11802:SF321">
    <property type="entry name" value="OS06G0520000 PROTEIN"/>
    <property type="match status" value="1"/>
</dbReference>
<dbReference type="GO" id="GO:0019748">
    <property type="term" value="P:secondary metabolic process"/>
    <property type="evidence" value="ECO:0007669"/>
    <property type="project" value="TreeGrafter"/>
</dbReference>
<name>A0A6G1DPC1_9ORYZ</name>
<dbReference type="Proteomes" id="UP000479710">
    <property type="component" value="Unassembled WGS sequence"/>
</dbReference>
<proteinExistence type="inferred from homology"/>
<dbReference type="SUPFAM" id="SSF53474">
    <property type="entry name" value="alpha/beta-Hydrolases"/>
    <property type="match status" value="1"/>
</dbReference>
<evidence type="ECO:0000256" key="3">
    <source>
        <dbReference type="ARBA" id="ARBA00023180"/>
    </source>
</evidence>
<evidence type="ECO:0000313" key="4">
    <source>
        <dbReference type="EMBL" id="KAF0914357.1"/>
    </source>
</evidence>
<reference evidence="4 5" key="1">
    <citation type="submission" date="2019-11" db="EMBL/GenBank/DDBJ databases">
        <title>Whole genome sequence of Oryza granulata.</title>
        <authorList>
            <person name="Li W."/>
        </authorList>
    </citation>
    <scope>NUCLEOTIDE SEQUENCE [LARGE SCALE GENOMIC DNA]</scope>
    <source>
        <strain evidence="5">cv. Menghai</strain>
        <tissue evidence="4">Leaf</tissue>
    </source>
</reference>
<sequence>MAGYQPPSTVTAPWAALWISRQAGGVELAVEVVRSASSWSRMVGYMVGSPLTGLKVHDNSKVPYAHGVGIISDQLYEAAVANCKGDYVRPTNEMCANVLTSINNLMSEVDDENILDDKCAGRATPKPINGVSGSRTLLEHIWLNEPPAQPTINCFSYRFYLLNIWMNNRATRDALKIKKGTVGVWQRCNQGVFPYANDVPSSIGYHFNLTTRGYRALVFSGDLDLVVPFLGTQAWIRSLNFTIVDDWRAWHLDGQAAGFTISYDHNLTFATLKGAGHVPVSYKPKQGFAMGQRWLDNKPL</sequence>
<dbReference type="GO" id="GO:0004185">
    <property type="term" value="F:serine-type carboxypeptidase activity"/>
    <property type="evidence" value="ECO:0007669"/>
    <property type="project" value="InterPro"/>
</dbReference>
<accession>A0A6G1DPC1</accession>
<dbReference type="Gene3D" id="3.40.50.1820">
    <property type="entry name" value="alpha/beta hydrolase"/>
    <property type="match status" value="1"/>
</dbReference>
<dbReference type="InterPro" id="IPR001563">
    <property type="entry name" value="Peptidase_S10"/>
</dbReference>
<dbReference type="AlphaFoldDB" id="A0A6G1DPC1"/>
<dbReference type="InterPro" id="IPR029058">
    <property type="entry name" value="AB_hydrolase_fold"/>
</dbReference>
<keyword evidence="5" id="KW-1185">Reference proteome</keyword>
<dbReference type="PANTHER" id="PTHR11802">
    <property type="entry name" value="SERINE PROTEASE FAMILY S10 SERINE CARBOXYPEPTIDASE"/>
    <property type="match status" value="1"/>
</dbReference>
<dbReference type="Pfam" id="PF00450">
    <property type="entry name" value="Peptidase_S10"/>
    <property type="match status" value="1"/>
</dbReference>
<comment type="similarity">
    <text evidence="1">Belongs to the peptidase S10 family.</text>
</comment>
<dbReference type="FunFam" id="3.40.50.12670:FF:000001">
    <property type="entry name" value="Carboxypeptidase"/>
    <property type="match status" value="1"/>
</dbReference>
<dbReference type="OrthoDB" id="1912352at2759"/>
<gene>
    <name evidence="4" type="ORF">E2562_028236</name>
</gene>